<evidence type="ECO:0000259" key="1">
    <source>
        <dbReference type="PROSITE" id="PS50937"/>
    </source>
</evidence>
<gene>
    <name evidence="2" type="ORF">FHW37_102337</name>
</gene>
<evidence type="ECO:0000313" key="3">
    <source>
        <dbReference type="Proteomes" id="UP000320653"/>
    </source>
</evidence>
<dbReference type="GO" id="GO:0006355">
    <property type="term" value="P:regulation of DNA-templated transcription"/>
    <property type="evidence" value="ECO:0007669"/>
    <property type="project" value="InterPro"/>
</dbReference>
<name>A0A561R258_9HYPH</name>
<dbReference type="Gene3D" id="1.10.260.40">
    <property type="entry name" value="lambda repressor-like DNA-binding domains"/>
    <property type="match status" value="1"/>
</dbReference>
<dbReference type="SUPFAM" id="SSF47413">
    <property type="entry name" value="lambda repressor-like DNA-binding domains"/>
    <property type="match status" value="1"/>
</dbReference>
<feature type="domain" description="HTH merR-type" evidence="1">
    <location>
        <begin position="1"/>
        <end position="18"/>
    </location>
</feature>
<dbReference type="AlphaFoldDB" id="A0A561R258"/>
<dbReference type="GO" id="GO:0003677">
    <property type="term" value="F:DNA binding"/>
    <property type="evidence" value="ECO:0007669"/>
    <property type="project" value="InterPro"/>
</dbReference>
<dbReference type="InterPro" id="IPR000551">
    <property type="entry name" value="MerR-type_HTH_dom"/>
</dbReference>
<comment type="caution">
    <text evidence="2">The sequence shown here is derived from an EMBL/GenBank/DDBJ whole genome shotgun (WGS) entry which is preliminary data.</text>
</comment>
<sequence length="82" mass="8494">MTIEELAEAAGVSASTIHKAEASDLHSEPELAARLHSILESKGVIFLGAGEGDPAAGPGVRLRLENHDEGIRPQNLNAANDG</sequence>
<reference evidence="2 3" key="1">
    <citation type="submission" date="2019-06" db="EMBL/GenBank/DDBJ databases">
        <title>Sorghum-associated microbial communities from plants grown in Nebraska, USA.</title>
        <authorList>
            <person name="Schachtman D."/>
        </authorList>
    </citation>
    <scope>NUCLEOTIDE SEQUENCE [LARGE SCALE GENOMIC DNA]</scope>
    <source>
        <strain evidence="2 3">1225</strain>
    </source>
</reference>
<protein>
    <recommendedName>
        <fullName evidence="1">HTH merR-type domain-containing protein</fullName>
    </recommendedName>
</protein>
<organism evidence="2 3">
    <name type="scientific">Neorhizobium alkalisoli</name>
    <dbReference type="NCBI Taxonomy" id="528178"/>
    <lineage>
        <taxon>Bacteria</taxon>
        <taxon>Pseudomonadati</taxon>
        <taxon>Pseudomonadota</taxon>
        <taxon>Alphaproteobacteria</taxon>
        <taxon>Hyphomicrobiales</taxon>
        <taxon>Rhizobiaceae</taxon>
        <taxon>Rhizobium/Agrobacterium group</taxon>
        <taxon>Neorhizobium</taxon>
    </lineage>
</organism>
<accession>A0A561R258</accession>
<evidence type="ECO:0000313" key="2">
    <source>
        <dbReference type="EMBL" id="TWF56699.1"/>
    </source>
</evidence>
<dbReference type="InterPro" id="IPR010982">
    <property type="entry name" value="Lambda_DNA-bd_dom_sf"/>
</dbReference>
<dbReference type="PROSITE" id="PS50937">
    <property type="entry name" value="HTH_MERR_2"/>
    <property type="match status" value="1"/>
</dbReference>
<proteinExistence type="predicted"/>
<dbReference type="Proteomes" id="UP000320653">
    <property type="component" value="Unassembled WGS sequence"/>
</dbReference>
<keyword evidence="3" id="KW-1185">Reference proteome</keyword>
<dbReference type="EMBL" id="VIWP01000002">
    <property type="protein sequence ID" value="TWF56699.1"/>
    <property type="molecule type" value="Genomic_DNA"/>
</dbReference>